<dbReference type="AlphaFoldDB" id="A0A915HRF2"/>
<keyword evidence="1" id="KW-1185">Reference proteome</keyword>
<evidence type="ECO:0000313" key="1">
    <source>
        <dbReference type="Proteomes" id="UP000887565"/>
    </source>
</evidence>
<accession>A0A915HRF2</accession>
<dbReference type="WBParaSite" id="nRc.2.0.1.t04020-RA">
    <property type="protein sequence ID" value="nRc.2.0.1.t04020-RA"/>
    <property type="gene ID" value="nRc.2.0.1.g04020"/>
</dbReference>
<sequence length="69" mass="7668">MDLEDSRPMGITWSAVQIACEQAGQQVKTLDMLMRLKFVVDSYNKAALVGPYQEWVNVSECGGYNNGLP</sequence>
<protein>
    <submittedName>
        <fullName evidence="2">Uncharacterized protein</fullName>
    </submittedName>
</protein>
<dbReference type="Proteomes" id="UP000887565">
    <property type="component" value="Unplaced"/>
</dbReference>
<name>A0A915HRF2_ROMCU</name>
<reference evidence="2" key="1">
    <citation type="submission" date="2022-11" db="UniProtKB">
        <authorList>
            <consortium name="WormBaseParasite"/>
        </authorList>
    </citation>
    <scope>IDENTIFICATION</scope>
</reference>
<proteinExistence type="predicted"/>
<evidence type="ECO:0000313" key="2">
    <source>
        <dbReference type="WBParaSite" id="nRc.2.0.1.t04020-RA"/>
    </source>
</evidence>
<organism evidence="1 2">
    <name type="scientific">Romanomermis culicivorax</name>
    <name type="common">Nematode worm</name>
    <dbReference type="NCBI Taxonomy" id="13658"/>
    <lineage>
        <taxon>Eukaryota</taxon>
        <taxon>Metazoa</taxon>
        <taxon>Ecdysozoa</taxon>
        <taxon>Nematoda</taxon>
        <taxon>Enoplea</taxon>
        <taxon>Dorylaimia</taxon>
        <taxon>Mermithida</taxon>
        <taxon>Mermithoidea</taxon>
        <taxon>Mermithidae</taxon>
        <taxon>Romanomermis</taxon>
    </lineage>
</organism>